<evidence type="ECO:0000313" key="4">
    <source>
        <dbReference type="EMBL" id="OJA08491.1"/>
    </source>
</evidence>
<evidence type="ECO:0000256" key="1">
    <source>
        <dbReference type="SAM" id="MobiDB-lite"/>
    </source>
</evidence>
<dbReference type="Proteomes" id="UP000183567">
    <property type="component" value="Unassembled WGS sequence"/>
</dbReference>
<dbReference type="OrthoDB" id="206452at2759"/>
<feature type="region of interest" description="Disordered" evidence="1">
    <location>
        <begin position="59"/>
        <end position="121"/>
    </location>
</feature>
<organism evidence="4 5">
    <name type="scientific">Rhizopogon vesiculosus</name>
    <dbReference type="NCBI Taxonomy" id="180088"/>
    <lineage>
        <taxon>Eukaryota</taxon>
        <taxon>Fungi</taxon>
        <taxon>Dikarya</taxon>
        <taxon>Basidiomycota</taxon>
        <taxon>Agaricomycotina</taxon>
        <taxon>Agaricomycetes</taxon>
        <taxon>Agaricomycetidae</taxon>
        <taxon>Boletales</taxon>
        <taxon>Suillineae</taxon>
        <taxon>Rhizopogonaceae</taxon>
        <taxon>Rhizopogon</taxon>
    </lineage>
</organism>
<dbReference type="InterPro" id="IPR012816">
    <property type="entry name" value="NADAR"/>
</dbReference>
<dbReference type="InterPro" id="IPR037238">
    <property type="entry name" value="YbiA-like_sf"/>
</dbReference>
<feature type="transmembrane region" description="Helical" evidence="2">
    <location>
        <begin position="25"/>
        <end position="44"/>
    </location>
</feature>
<comment type="caution">
    <text evidence="4">The sequence shown here is derived from an EMBL/GenBank/DDBJ whole genome shotgun (WGS) entry which is preliminary data.</text>
</comment>
<proteinExistence type="predicted"/>
<dbReference type="EMBL" id="LVVM01006288">
    <property type="protein sequence ID" value="OJA08491.1"/>
    <property type="molecule type" value="Genomic_DNA"/>
</dbReference>
<dbReference type="Pfam" id="PF08719">
    <property type="entry name" value="NADAR"/>
    <property type="match status" value="1"/>
</dbReference>
<feature type="domain" description="NADAR" evidence="3">
    <location>
        <begin position="132"/>
        <end position="294"/>
    </location>
</feature>
<dbReference type="CDD" id="cd15457">
    <property type="entry name" value="NADAR"/>
    <property type="match status" value="1"/>
</dbReference>
<accession>A0A1J8PL12</accession>
<evidence type="ECO:0000259" key="3">
    <source>
        <dbReference type="Pfam" id="PF08719"/>
    </source>
</evidence>
<sequence>RPDSTRGCFDFLNFSLDRPLKFTKILYALLAVAAAVTVVLLSMLDNRMIMKFASKLGIGSPSTAPQAASTAQRARPTSQYHSAPSKHGPTLKPLSPGTQDAGDSEAYYPPLTAPPEPVGSSVAPFQRRERILFYDKNKPFYEFTNFSPHNVIYGDKRYPTSEHLFQSFKVGQRRYFLVVYLTLLDVVEQFLDSAPAIAEHIRKCGDRPSAVFDEAHRHQKWVRPDWRQVNVEKMEVTLRLKFTQHADLRAMLLGTGDAELIEDSPRDYFWGIGADGSGRNELGKALERLRAELRHENGPHRVPVRRDTSRFSLQDLTSLVMATTSQPPVQASQRYSIVPSGMAVSPQSASTPHDTGLCEFCHQKPKYQRHLYCGRTCATQAATMCNVTLSQ</sequence>
<evidence type="ECO:0000313" key="5">
    <source>
        <dbReference type="Proteomes" id="UP000183567"/>
    </source>
</evidence>
<feature type="non-terminal residue" evidence="4">
    <location>
        <position position="1"/>
    </location>
</feature>
<dbReference type="NCBIfam" id="TIGR02464">
    <property type="entry name" value="ribofla_fusion"/>
    <property type="match status" value="1"/>
</dbReference>
<keyword evidence="2" id="KW-1133">Transmembrane helix</keyword>
<keyword evidence="5" id="KW-1185">Reference proteome</keyword>
<dbReference type="SUPFAM" id="SSF143990">
    <property type="entry name" value="YbiA-like"/>
    <property type="match status" value="1"/>
</dbReference>
<gene>
    <name evidence="4" type="ORF">AZE42_02845</name>
</gene>
<name>A0A1J8PL12_9AGAM</name>
<dbReference type="AlphaFoldDB" id="A0A1J8PL12"/>
<feature type="compositionally biased region" description="Low complexity" evidence="1">
    <location>
        <begin position="60"/>
        <end position="78"/>
    </location>
</feature>
<dbReference type="Gene3D" id="1.10.357.40">
    <property type="entry name" value="YbiA-like"/>
    <property type="match status" value="1"/>
</dbReference>
<dbReference type="STRING" id="180088.A0A1J8PL12"/>
<evidence type="ECO:0000256" key="2">
    <source>
        <dbReference type="SAM" id="Phobius"/>
    </source>
</evidence>
<protein>
    <recommendedName>
        <fullName evidence="3">NADAR domain-containing protein</fullName>
    </recommendedName>
</protein>
<reference evidence="4 5" key="1">
    <citation type="submission" date="2016-03" db="EMBL/GenBank/DDBJ databases">
        <title>Comparative genomics of the ectomycorrhizal sister species Rhizopogon vinicolor and Rhizopogon vesiculosus (Basidiomycota: Boletales) reveals a divergence of the mating type B locus.</title>
        <authorList>
            <person name="Mujic A.B."/>
            <person name="Kuo A."/>
            <person name="Tritt A."/>
            <person name="Lipzen A."/>
            <person name="Chen C."/>
            <person name="Johnson J."/>
            <person name="Sharma A."/>
            <person name="Barry K."/>
            <person name="Grigoriev I.V."/>
            <person name="Spatafora J.W."/>
        </authorList>
    </citation>
    <scope>NUCLEOTIDE SEQUENCE [LARGE SCALE GENOMIC DNA]</scope>
    <source>
        <strain evidence="4 5">AM-OR11-056</strain>
    </source>
</reference>
<keyword evidence="2" id="KW-0812">Transmembrane</keyword>
<keyword evidence="2" id="KW-0472">Membrane</keyword>